<evidence type="ECO:0000313" key="13">
    <source>
        <dbReference type="Proteomes" id="UP000011922"/>
    </source>
</evidence>
<dbReference type="AlphaFoldDB" id="M5PUV5"/>
<evidence type="ECO:0000256" key="8">
    <source>
        <dbReference type="ARBA" id="ARBA00023136"/>
    </source>
</evidence>
<evidence type="ECO:0000256" key="1">
    <source>
        <dbReference type="ARBA" id="ARBA00004141"/>
    </source>
</evidence>
<keyword evidence="5 10" id="KW-1133">Transmembrane helix</keyword>
<keyword evidence="4 10" id="KW-0812">Transmembrane</keyword>
<evidence type="ECO:0000256" key="6">
    <source>
        <dbReference type="ARBA" id="ARBA00023053"/>
    </source>
</evidence>
<evidence type="ECO:0000256" key="4">
    <source>
        <dbReference type="ARBA" id="ARBA00022692"/>
    </source>
</evidence>
<accession>M5PUV5</accession>
<keyword evidence="3" id="KW-0050">Antiport</keyword>
<keyword evidence="2" id="KW-0813">Transport</keyword>
<dbReference type="GO" id="GO:0006814">
    <property type="term" value="P:sodium ion transport"/>
    <property type="evidence" value="ECO:0007669"/>
    <property type="project" value="UniProtKB-KW"/>
</dbReference>
<dbReference type="GO" id="GO:0016020">
    <property type="term" value="C:membrane"/>
    <property type="evidence" value="ECO:0007669"/>
    <property type="project" value="UniProtKB-SubCell"/>
</dbReference>
<keyword evidence="6" id="KW-0915">Sodium</keyword>
<comment type="subcellular location">
    <subcellularLocation>
        <location evidence="1">Membrane</location>
        <topology evidence="1">Multi-pass membrane protein</topology>
    </subcellularLocation>
</comment>
<evidence type="ECO:0000313" key="12">
    <source>
        <dbReference type="EMBL" id="EMG37785.1"/>
    </source>
</evidence>
<dbReference type="InterPro" id="IPR006153">
    <property type="entry name" value="Cation/H_exchanger_TM"/>
</dbReference>
<feature type="transmembrane region" description="Helical" evidence="10">
    <location>
        <begin position="238"/>
        <end position="268"/>
    </location>
</feature>
<sequence length="404" mass="42620">MESTHDLSVTILVLGLTIGLAMLTKAFLSRGILPPLVGYIGLGLGLRFAELGWNIPSEEGRDIFLFLGDAGLVALLFRVGLESNLRRLMSQIGRASIVAIGDICLAGIVAYGACRWLLSMDLAQSVIVAAALTATSVGVTVSVWQAAGSLNTRTGALLVDVAEMDDIAGVIILGLVLALASDLRAGYIRLEAFDSVLGLTLAKLALFTAACIAFARYLERPLMAFLRHWEVPADLTLTMIALGFILAALAGLLGFSLAIGAFFAGLAFSRDPRALPLDRGFTPIYELLSPFFFIGIGLRIDPASLPMAGLASLVLLLAALLGKLLGNGLPVWFLENRRAALLVGVSMAPRAEVTMIIMQMGQGLGDWAVPDAIFAAVVLSSVLTCIVGAVLVKVMLDKWSPGQN</sequence>
<evidence type="ECO:0000256" key="9">
    <source>
        <dbReference type="ARBA" id="ARBA00023201"/>
    </source>
</evidence>
<protein>
    <submittedName>
        <fullName evidence="12">Kef-type K+ transport system, membrane component</fullName>
    </submittedName>
</protein>
<comment type="caution">
    <text evidence="12">The sequence shown here is derived from an EMBL/GenBank/DDBJ whole genome shotgun (WGS) entry which is preliminary data.</text>
</comment>
<feature type="transmembrane region" description="Helical" evidence="10">
    <location>
        <begin position="32"/>
        <end position="51"/>
    </location>
</feature>
<dbReference type="GO" id="GO:1902600">
    <property type="term" value="P:proton transmembrane transport"/>
    <property type="evidence" value="ECO:0007669"/>
    <property type="project" value="InterPro"/>
</dbReference>
<dbReference type="Gene3D" id="1.20.1530.20">
    <property type="match status" value="1"/>
</dbReference>
<dbReference type="RefSeq" id="WP_005985562.1">
    <property type="nucleotide sequence ID" value="NZ_AOSV01000013.1"/>
</dbReference>
<name>M5PUV5_DESAF</name>
<keyword evidence="8 10" id="KW-0472">Membrane</keyword>
<feature type="transmembrane region" description="Helical" evidence="10">
    <location>
        <begin position="167"/>
        <end position="185"/>
    </location>
</feature>
<feature type="domain" description="Cation/H+ exchanger transmembrane" evidence="11">
    <location>
        <begin position="20"/>
        <end position="396"/>
    </location>
</feature>
<feature type="transmembrane region" description="Helical" evidence="10">
    <location>
        <begin position="372"/>
        <end position="396"/>
    </location>
</feature>
<gene>
    <name evidence="12" type="ORF">PCS_01435</name>
</gene>
<organism evidence="12 13">
    <name type="scientific">Desulfocurvibacter africanus PCS</name>
    <dbReference type="NCBI Taxonomy" id="1262666"/>
    <lineage>
        <taxon>Bacteria</taxon>
        <taxon>Pseudomonadati</taxon>
        <taxon>Thermodesulfobacteriota</taxon>
        <taxon>Desulfovibrionia</taxon>
        <taxon>Desulfovibrionales</taxon>
        <taxon>Desulfovibrionaceae</taxon>
        <taxon>Desulfocurvibacter</taxon>
    </lineage>
</organism>
<feature type="transmembrane region" description="Helical" evidence="10">
    <location>
        <begin position="280"/>
        <end position="300"/>
    </location>
</feature>
<feature type="transmembrane region" description="Helical" evidence="10">
    <location>
        <begin position="126"/>
        <end position="147"/>
    </location>
</feature>
<dbReference type="EMBL" id="AOSV01000013">
    <property type="protein sequence ID" value="EMG37785.1"/>
    <property type="molecule type" value="Genomic_DNA"/>
</dbReference>
<keyword evidence="7" id="KW-0406">Ion transport</keyword>
<dbReference type="Pfam" id="PF00999">
    <property type="entry name" value="Na_H_Exchanger"/>
    <property type="match status" value="1"/>
</dbReference>
<evidence type="ECO:0000259" key="11">
    <source>
        <dbReference type="Pfam" id="PF00999"/>
    </source>
</evidence>
<dbReference type="PANTHER" id="PTHR43562">
    <property type="entry name" value="NAPA-TYPE SODIUM/HYDROGEN ANTIPORTER"/>
    <property type="match status" value="1"/>
</dbReference>
<evidence type="ECO:0000256" key="10">
    <source>
        <dbReference type="SAM" id="Phobius"/>
    </source>
</evidence>
<feature type="transmembrane region" description="Helical" evidence="10">
    <location>
        <begin position="63"/>
        <end position="81"/>
    </location>
</feature>
<dbReference type="GO" id="GO:0015297">
    <property type="term" value="F:antiporter activity"/>
    <property type="evidence" value="ECO:0007669"/>
    <property type="project" value="UniProtKB-KW"/>
</dbReference>
<proteinExistence type="predicted"/>
<evidence type="ECO:0000256" key="7">
    <source>
        <dbReference type="ARBA" id="ARBA00023065"/>
    </source>
</evidence>
<keyword evidence="9" id="KW-0739">Sodium transport</keyword>
<reference evidence="12 13" key="1">
    <citation type="journal article" date="2013" name="Genome Announc.">
        <title>Draft Genome Sequence for Desulfovibrio africanus Strain PCS.</title>
        <authorList>
            <person name="Brown S.D."/>
            <person name="Utturkar S.M."/>
            <person name="Arkin A.P."/>
            <person name="Deutschbauer A.M."/>
            <person name="Elias D.A."/>
            <person name="Hazen T.C."/>
            <person name="Chakraborty R."/>
        </authorList>
    </citation>
    <scope>NUCLEOTIDE SEQUENCE [LARGE SCALE GENOMIC DNA]</scope>
    <source>
        <strain evidence="12 13">PCS</strain>
    </source>
</reference>
<feature type="transmembrane region" description="Helical" evidence="10">
    <location>
        <begin position="197"/>
        <end position="218"/>
    </location>
</feature>
<feature type="transmembrane region" description="Helical" evidence="10">
    <location>
        <begin position="306"/>
        <end position="326"/>
    </location>
</feature>
<dbReference type="OrthoDB" id="9793589at2"/>
<evidence type="ECO:0000256" key="5">
    <source>
        <dbReference type="ARBA" id="ARBA00022989"/>
    </source>
</evidence>
<dbReference type="PANTHER" id="PTHR43562:SF3">
    <property type="entry name" value="SODIUM ION_PROTON EXCHANGER (EUROFUNG)"/>
    <property type="match status" value="1"/>
</dbReference>
<feature type="transmembrane region" description="Helical" evidence="10">
    <location>
        <begin position="338"/>
        <end position="360"/>
    </location>
</feature>
<evidence type="ECO:0000256" key="3">
    <source>
        <dbReference type="ARBA" id="ARBA00022449"/>
    </source>
</evidence>
<dbReference type="Proteomes" id="UP000011922">
    <property type="component" value="Unassembled WGS sequence"/>
</dbReference>
<feature type="transmembrane region" description="Helical" evidence="10">
    <location>
        <begin position="93"/>
        <end position="114"/>
    </location>
</feature>
<dbReference type="InterPro" id="IPR038770">
    <property type="entry name" value="Na+/solute_symporter_sf"/>
</dbReference>
<evidence type="ECO:0000256" key="2">
    <source>
        <dbReference type="ARBA" id="ARBA00022448"/>
    </source>
</evidence>
<dbReference type="PATRIC" id="fig|1262666.3.peg.1455"/>
<feature type="transmembrane region" description="Helical" evidence="10">
    <location>
        <begin position="7"/>
        <end position="26"/>
    </location>
</feature>